<sequence>MNHYASFSKRFLARFLDFNILAISLGLLYFVFTGNTLFEWRSTMTLDAIYVVYSVVIPVLWSGYVIGKRMYRVKLKTKHNEDVKLTHTFLREVIGLQLIGAVTLGISWIVSMFMIIFRQDKRAIHDLIGGTYVTES</sequence>
<dbReference type="PANTHER" id="PTHR36115">
    <property type="entry name" value="PROLINE-RICH ANTIGEN HOMOLOG-RELATED"/>
    <property type="match status" value="1"/>
</dbReference>
<name>A0A1G6H5Y5_9BACI</name>
<dbReference type="Proteomes" id="UP000242949">
    <property type="component" value="Unassembled WGS sequence"/>
</dbReference>
<accession>A0A1G6H5Y5</accession>
<feature type="transmembrane region" description="Helical" evidence="6">
    <location>
        <begin position="94"/>
        <end position="117"/>
    </location>
</feature>
<evidence type="ECO:0000256" key="6">
    <source>
        <dbReference type="SAM" id="Phobius"/>
    </source>
</evidence>
<comment type="subcellular location">
    <subcellularLocation>
        <location evidence="1">Cell membrane</location>
        <topology evidence="1">Multi-pass membrane protein</topology>
    </subcellularLocation>
</comment>
<keyword evidence="5 6" id="KW-0472">Membrane</keyword>
<keyword evidence="4 6" id="KW-1133">Transmembrane helix</keyword>
<dbReference type="InterPro" id="IPR010432">
    <property type="entry name" value="RDD"/>
</dbReference>
<keyword evidence="3 6" id="KW-0812">Transmembrane</keyword>
<dbReference type="RefSeq" id="WP_176759199.1">
    <property type="nucleotide sequence ID" value="NZ_FMYI01000002.1"/>
</dbReference>
<feature type="transmembrane region" description="Helical" evidence="6">
    <location>
        <begin position="12"/>
        <end position="32"/>
    </location>
</feature>
<evidence type="ECO:0000256" key="1">
    <source>
        <dbReference type="ARBA" id="ARBA00004651"/>
    </source>
</evidence>
<evidence type="ECO:0000256" key="5">
    <source>
        <dbReference type="ARBA" id="ARBA00023136"/>
    </source>
</evidence>
<keyword evidence="9" id="KW-1185">Reference proteome</keyword>
<dbReference type="AlphaFoldDB" id="A0A1G6H5Y5"/>
<dbReference type="InterPro" id="IPR051791">
    <property type="entry name" value="Pra-immunoreactive"/>
</dbReference>
<evidence type="ECO:0000256" key="2">
    <source>
        <dbReference type="ARBA" id="ARBA00022475"/>
    </source>
</evidence>
<dbReference type="Pfam" id="PF06271">
    <property type="entry name" value="RDD"/>
    <property type="match status" value="1"/>
</dbReference>
<dbReference type="EMBL" id="FMYI01000002">
    <property type="protein sequence ID" value="SDB89563.1"/>
    <property type="molecule type" value="Genomic_DNA"/>
</dbReference>
<feature type="domain" description="RDD" evidence="7">
    <location>
        <begin position="4"/>
        <end position="130"/>
    </location>
</feature>
<organism evidence="8 9">
    <name type="scientific">Pelagirhabdus alkalitolerans</name>
    <dbReference type="NCBI Taxonomy" id="1612202"/>
    <lineage>
        <taxon>Bacteria</taxon>
        <taxon>Bacillati</taxon>
        <taxon>Bacillota</taxon>
        <taxon>Bacilli</taxon>
        <taxon>Bacillales</taxon>
        <taxon>Bacillaceae</taxon>
        <taxon>Pelagirhabdus</taxon>
    </lineage>
</organism>
<keyword evidence="2" id="KW-1003">Cell membrane</keyword>
<evidence type="ECO:0000256" key="3">
    <source>
        <dbReference type="ARBA" id="ARBA00022692"/>
    </source>
</evidence>
<dbReference type="STRING" id="1612202.SAMN05421734_102267"/>
<evidence type="ECO:0000313" key="8">
    <source>
        <dbReference type="EMBL" id="SDB89563.1"/>
    </source>
</evidence>
<evidence type="ECO:0000259" key="7">
    <source>
        <dbReference type="Pfam" id="PF06271"/>
    </source>
</evidence>
<gene>
    <name evidence="8" type="ORF">SAMN05421734_102267</name>
</gene>
<proteinExistence type="predicted"/>
<dbReference type="GO" id="GO:0005886">
    <property type="term" value="C:plasma membrane"/>
    <property type="evidence" value="ECO:0007669"/>
    <property type="project" value="UniProtKB-SubCell"/>
</dbReference>
<dbReference type="PANTHER" id="PTHR36115:SF9">
    <property type="entry name" value="LMO1584 PROTEIN"/>
    <property type="match status" value="1"/>
</dbReference>
<feature type="transmembrane region" description="Helical" evidence="6">
    <location>
        <begin position="48"/>
        <end position="66"/>
    </location>
</feature>
<protein>
    <submittedName>
        <fullName evidence="8">Uncharacterized membrane protein YckC, RDD family</fullName>
    </submittedName>
</protein>
<evidence type="ECO:0000313" key="9">
    <source>
        <dbReference type="Proteomes" id="UP000242949"/>
    </source>
</evidence>
<evidence type="ECO:0000256" key="4">
    <source>
        <dbReference type="ARBA" id="ARBA00022989"/>
    </source>
</evidence>
<reference evidence="9" key="1">
    <citation type="submission" date="2016-09" db="EMBL/GenBank/DDBJ databases">
        <authorList>
            <person name="Varghese N."/>
            <person name="Submissions S."/>
        </authorList>
    </citation>
    <scope>NUCLEOTIDE SEQUENCE [LARGE SCALE GENOMIC DNA]</scope>
    <source>
        <strain evidence="9">S5</strain>
    </source>
</reference>